<evidence type="ECO:0000256" key="8">
    <source>
        <dbReference type="ARBA" id="ARBA00023157"/>
    </source>
</evidence>
<evidence type="ECO:0000256" key="10">
    <source>
        <dbReference type="ARBA" id="ARBA00023288"/>
    </source>
</evidence>
<comment type="caution">
    <text evidence="13">Lacks conserved residue(s) required for the propagation of feature annotation.</text>
</comment>
<keyword evidence="10" id="KW-0449">Lipoprotein</keyword>
<dbReference type="PROSITE" id="PS51551">
    <property type="entry name" value="EPHRIN_RBD_2"/>
    <property type="match status" value="1"/>
</dbReference>
<dbReference type="InterPro" id="IPR008972">
    <property type="entry name" value="Cupredoxin"/>
</dbReference>
<dbReference type="GO" id="GO:0046875">
    <property type="term" value="F:ephrin receptor binding"/>
    <property type="evidence" value="ECO:0000318"/>
    <property type="project" value="GO_Central"/>
</dbReference>
<evidence type="ECO:0000256" key="3">
    <source>
        <dbReference type="ARBA" id="ARBA00022475"/>
    </source>
</evidence>
<evidence type="ECO:0000256" key="2">
    <source>
        <dbReference type="ARBA" id="ARBA00022473"/>
    </source>
</evidence>
<evidence type="ECO:0000256" key="5">
    <source>
        <dbReference type="ARBA" id="ARBA00022729"/>
    </source>
</evidence>
<evidence type="ECO:0000256" key="14">
    <source>
        <dbReference type="RuleBase" id="RU004375"/>
    </source>
</evidence>
<dbReference type="GO" id="GO:0005886">
    <property type="term" value="C:plasma membrane"/>
    <property type="evidence" value="ECO:0000318"/>
    <property type="project" value="GO_Central"/>
</dbReference>
<feature type="chain" id="PRO_5002730029" description="Ephrin-4" evidence="15">
    <location>
        <begin position="22"/>
        <end position="200"/>
    </location>
</feature>
<dbReference type="FunCoup" id="A8X4R5">
    <property type="interactions" value="56"/>
</dbReference>
<gene>
    <name evidence="19" type="primary">efn-3</name>
    <name evidence="17" type="synonym">Cbr-efn-3</name>
    <name evidence="19" type="ORF">CBG07443</name>
    <name evidence="17" type="ORF">CBG_07443</name>
</gene>
<evidence type="ECO:0000256" key="15">
    <source>
        <dbReference type="SAM" id="SignalP"/>
    </source>
</evidence>
<dbReference type="PANTHER" id="PTHR11304">
    <property type="entry name" value="EPHRIN"/>
    <property type="match status" value="1"/>
</dbReference>
<dbReference type="FunFam" id="2.60.40.420:FF:000122">
    <property type="entry name" value="Ephrin-4"/>
    <property type="match status" value="1"/>
</dbReference>
<dbReference type="STRING" id="6238.A8X4R5"/>
<reference evidence="17 18" key="2">
    <citation type="journal article" date="2011" name="PLoS Genet.">
        <title>Caenorhabditis briggsae recombinant inbred line genotypes reveal inter-strain incompatibility and the evolution of recombination.</title>
        <authorList>
            <person name="Ross J.A."/>
            <person name="Koboldt D.C."/>
            <person name="Staisch J.E."/>
            <person name="Chamberlin H.M."/>
            <person name="Gupta B.P."/>
            <person name="Miller R.D."/>
            <person name="Baird S.E."/>
            <person name="Haag E.S."/>
        </authorList>
    </citation>
    <scope>NUCLEOTIDE SEQUENCE [LARGE SCALE GENOMIC DNA]</scope>
    <source>
        <strain evidence="17 18">AF16</strain>
    </source>
</reference>
<evidence type="ECO:0000313" key="18">
    <source>
        <dbReference type="Proteomes" id="UP000008549"/>
    </source>
</evidence>
<comment type="function">
    <text evidence="11">Regulates the formation or stabilization of cell-cell contacts at several stages of epithelial morphogenesis. In early embryonic development, involved in ventral closure of the epidermis. During male tail morphogenesis, regulates precursor cell sorting together with mab-20 and allows the formation of distinct sensory rays. Probably acts as a ligand for lad-2 to regulate axon guidance of several neurons including SDQL, SDQR, SMD and PLN neurons during neurogenesis.</text>
</comment>
<dbReference type="HOGENOM" id="CLU_1367329_0_0_1"/>
<comment type="similarity">
    <text evidence="13 14">Belongs to the ephrin family.</text>
</comment>
<feature type="signal peptide" evidence="15">
    <location>
        <begin position="1"/>
        <end position="21"/>
    </location>
</feature>
<dbReference type="GO" id="GO:0098552">
    <property type="term" value="C:side of membrane"/>
    <property type="evidence" value="ECO:0007669"/>
    <property type="project" value="UniProtKB-KW"/>
</dbReference>
<dbReference type="InParanoid" id="A8X4R5"/>
<keyword evidence="4" id="KW-0336">GPI-anchor</keyword>
<keyword evidence="9" id="KW-0325">Glycoprotein</keyword>
<keyword evidence="18" id="KW-1185">Reference proteome</keyword>
<keyword evidence="3" id="KW-1003">Cell membrane</keyword>
<keyword evidence="6" id="KW-0524">Neurogenesis</keyword>
<reference evidence="17 18" key="1">
    <citation type="journal article" date="2003" name="PLoS Biol.">
        <title>The genome sequence of Caenorhabditis briggsae: a platform for comparative genomics.</title>
        <authorList>
            <person name="Stein L.D."/>
            <person name="Bao Z."/>
            <person name="Blasiar D."/>
            <person name="Blumenthal T."/>
            <person name="Brent M.R."/>
            <person name="Chen N."/>
            <person name="Chinwalla A."/>
            <person name="Clarke L."/>
            <person name="Clee C."/>
            <person name="Coghlan A."/>
            <person name="Coulson A."/>
            <person name="D'Eustachio P."/>
            <person name="Fitch D.H."/>
            <person name="Fulton L.A."/>
            <person name="Fulton R.E."/>
            <person name="Griffiths-Jones S."/>
            <person name="Harris T.W."/>
            <person name="Hillier L.W."/>
            <person name="Kamath R."/>
            <person name="Kuwabara P.E."/>
            <person name="Mardis E.R."/>
            <person name="Marra M.A."/>
            <person name="Miner T.L."/>
            <person name="Minx P."/>
            <person name="Mullikin J.C."/>
            <person name="Plumb R.W."/>
            <person name="Rogers J."/>
            <person name="Schein J.E."/>
            <person name="Sohrmann M."/>
            <person name="Spieth J."/>
            <person name="Stajich J.E."/>
            <person name="Wei C."/>
            <person name="Willey D."/>
            <person name="Wilson R.K."/>
            <person name="Durbin R."/>
            <person name="Waterston R.H."/>
        </authorList>
    </citation>
    <scope>NUCLEOTIDE SEQUENCE [LARGE SCALE GENOMIC DNA]</scope>
    <source>
        <strain evidence="17 18">AF16</strain>
    </source>
</reference>
<accession>A8X4R5</accession>
<dbReference type="Gene3D" id="2.60.40.420">
    <property type="entry name" value="Cupredoxins - blue copper proteins"/>
    <property type="match status" value="1"/>
</dbReference>
<feature type="domain" description="Ephrin RBD" evidence="16">
    <location>
        <begin position="22"/>
        <end position="157"/>
    </location>
</feature>
<dbReference type="InterPro" id="IPR001799">
    <property type="entry name" value="Ephrin_RBD"/>
</dbReference>
<keyword evidence="5 15" id="KW-0732">Signal</keyword>
<dbReference type="Proteomes" id="UP000008549">
    <property type="component" value="Unassembled WGS sequence"/>
</dbReference>
<dbReference type="Pfam" id="PF00812">
    <property type="entry name" value="Ephrin"/>
    <property type="match status" value="1"/>
</dbReference>
<organism evidence="17 18">
    <name type="scientific">Caenorhabditis briggsae</name>
    <dbReference type="NCBI Taxonomy" id="6238"/>
    <lineage>
        <taxon>Eukaryota</taxon>
        <taxon>Metazoa</taxon>
        <taxon>Ecdysozoa</taxon>
        <taxon>Nematoda</taxon>
        <taxon>Chromadorea</taxon>
        <taxon>Rhabditida</taxon>
        <taxon>Rhabditina</taxon>
        <taxon>Rhabditomorpha</taxon>
        <taxon>Rhabditoidea</taxon>
        <taxon>Rhabditidae</taxon>
        <taxon>Peloderinae</taxon>
        <taxon>Caenorhabditis</taxon>
    </lineage>
</organism>
<dbReference type="eggNOG" id="KOG3858">
    <property type="taxonomic scope" value="Eukaryota"/>
</dbReference>
<keyword evidence="7 14" id="KW-0472">Membrane</keyword>
<dbReference type="SUPFAM" id="SSF49503">
    <property type="entry name" value="Cupredoxins"/>
    <property type="match status" value="1"/>
</dbReference>
<name>A8X4R5_CAEBR</name>
<dbReference type="EMBL" id="HE601041">
    <property type="protein sequence ID" value="CAP27625.2"/>
    <property type="molecule type" value="Genomic_DNA"/>
</dbReference>
<dbReference type="PRINTS" id="PR01347">
    <property type="entry name" value="EPHRIN"/>
</dbReference>
<protein>
    <recommendedName>
        <fullName evidence="12">Ephrin-4</fullName>
    </recommendedName>
</protein>
<evidence type="ECO:0000256" key="4">
    <source>
        <dbReference type="ARBA" id="ARBA00022622"/>
    </source>
</evidence>
<evidence type="ECO:0000256" key="12">
    <source>
        <dbReference type="ARBA" id="ARBA00074318"/>
    </source>
</evidence>
<evidence type="ECO:0000259" key="16">
    <source>
        <dbReference type="PROSITE" id="PS51551"/>
    </source>
</evidence>
<dbReference type="InterPro" id="IPR031328">
    <property type="entry name" value="Ephrin"/>
</dbReference>
<sequence length="200" mass="23102">MEPRPMYVLLGVLAFTFPAYCRDYHDVIWNSRFFPQHLKHSPMNVRLGDQLTIICPKSFHRGMHYEYAKLYWVGKQDFDQCTHNTYYTKLMGVCANETETTAIKMIFQKYNPIPNGIDFQIGEIYYIVSTSSGHLEDISQPTGGLCWQENMKLAIRIVGEELPRMKYEVHDYQSLVSSSTSSPLSSTMNSLVILFIASKF</sequence>
<evidence type="ECO:0000256" key="1">
    <source>
        <dbReference type="ARBA" id="ARBA00004609"/>
    </source>
</evidence>
<evidence type="ECO:0000256" key="11">
    <source>
        <dbReference type="ARBA" id="ARBA00054476"/>
    </source>
</evidence>
<evidence type="ECO:0000256" key="13">
    <source>
        <dbReference type="PROSITE-ProRule" id="PRU00884"/>
    </source>
</evidence>
<comment type="subcellular location">
    <subcellularLocation>
        <location evidence="1">Cell membrane</location>
        <topology evidence="1">Lipid-anchor</topology>
        <topology evidence="1">GPI-anchor</topology>
    </subcellularLocation>
</comment>
<evidence type="ECO:0000313" key="19">
    <source>
        <dbReference type="WormBase" id="CBG07443"/>
    </source>
</evidence>
<dbReference type="PANTHER" id="PTHR11304:SF41">
    <property type="entry name" value="EPHRIN RBD DOMAIN-CONTAINING PROTEIN"/>
    <property type="match status" value="1"/>
</dbReference>
<keyword evidence="8" id="KW-1015">Disulfide bond</keyword>
<keyword evidence="2" id="KW-0217">Developmental protein</keyword>
<evidence type="ECO:0000256" key="6">
    <source>
        <dbReference type="ARBA" id="ARBA00022902"/>
    </source>
</evidence>
<dbReference type="CDD" id="cd02675">
    <property type="entry name" value="Ephrin_ectodomain"/>
    <property type="match status" value="1"/>
</dbReference>
<evidence type="ECO:0000313" key="17">
    <source>
        <dbReference type="EMBL" id="CAP27625.2"/>
    </source>
</evidence>
<dbReference type="AlphaFoldDB" id="A8X4R5"/>
<dbReference type="WormBase" id="CBG07443">
    <property type="protein sequence ID" value="CBP42021"/>
    <property type="gene ID" value="WBGene00029495"/>
    <property type="gene designation" value="Cbr-efn-3"/>
</dbReference>
<dbReference type="OMA" id="YAKLYWV"/>
<evidence type="ECO:0000256" key="7">
    <source>
        <dbReference type="ARBA" id="ARBA00023136"/>
    </source>
</evidence>
<proteinExistence type="inferred from homology"/>
<dbReference type="GO" id="GO:0048013">
    <property type="term" value="P:ephrin receptor signaling pathway"/>
    <property type="evidence" value="ECO:0000318"/>
    <property type="project" value="GO_Central"/>
</dbReference>
<dbReference type="GO" id="GO:0007411">
    <property type="term" value="P:axon guidance"/>
    <property type="evidence" value="ECO:0000318"/>
    <property type="project" value="GO_Central"/>
</dbReference>
<evidence type="ECO:0000256" key="9">
    <source>
        <dbReference type="ARBA" id="ARBA00023180"/>
    </source>
</evidence>